<evidence type="ECO:0000256" key="1">
    <source>
        <dbReference type="SAM" id="MobiDB-lite"/>
    </source>
</evidence>
<evidence type="ECO:0000313" key="2">
    <source>
        <dbReference type="EMBL" id="JAD88510.1"/>
    </source>
</evidence>
<dbReference type="PANTHER" id="PTHR35138">
    <property type="entry name" value="OS01G0225300 PROTEIN"/>
    <property type="match status" value="1"/>
</dbReference>
<feature type="region of interest" description="Disordered" evidence="1">
    <location>
        <begin position="1"/>
        <end position="23"/>
    </location>
</feature>
<reference evidence="2" key="1">
    <citation type="submission" date="2014-09" db="EMBL/GenBank/DDBJ databases">
        <authorList>
            <person name="Magalhaes I.L.F."/>
            <person name="Oliveira U."/>
            <person name="Santos F.R."/>
            <person name="Vidigal T.H.D.A."/>
            <person name="Brescovit A.D."/>
            <person name="Santos A.J."/>
        </authorList>
    </citation>
    <scope>NUCLEOTIDE SEQUENCE</scope>
    <source>
        <tissue evidence="2">Shoot tissue taken approximately 20 cm above the soil surface</tissue>
    </source>
</reference>
<organism evidence="2">
    <name type="scientific">Arundo donax</name>
    <name type="common">Giant reed</name>
    <name type="synonym">Donax arundinaceus</name>
    <dbReference type="NCBI Taxonomy" id="35708"/>
    <lineage>
        <taxon>Eukaryota</taxon>
        <taxon>Viridiplantae</taxon>
        <taxon>Streptophyta</taxon>
        <taxon>Embryophyta</taxon>
        <taxon>Tracheophyta</taxon>
        <taxon>Spermatophyta</taxon>
        <taxon>Magnoliopsida</taxon>
        <taxon>Liliopsida</taxon>
        <taxon>Poales</taxon>
        <taxon>Poaceae</taxon>
        <taxon>PACMAD clade</taxon>
        <taxon>Arundinoideae</taxon>
        <taxon>Arundineae</taxon>
        <taxon>Arundo</taxon>
    </lineage>
</organism>
<dbReference type="PANTHER" id="PTHR35138:SF1">
    <property type="entry name" value="MYB-LIKE DOMAIN-CONTAINING PROTEIN"/>
    <property type="match status" value="1"/>
</dbReference>
<sequence>MAGSGASSGGKTERGIRGGGGGGGGPAFVGQVFTMLDPSGNGLMAVTTRFELPRFLTNRTPTWFKRIFSH</sequence>
<proteinExistence type="predicted"/>
<name>A0A0A9DS59_ARUDO</name>
<dbReference type="AlphaFoldDB" id="A0A0A9DS59"/>
<reference evidence="2" key="2">
    <citation type="journal article" date="2015" name="Data Brief">
        <title>Shoot transcriptome of the giant reed, Arundo donax.</title>
        <authorList>
            <person name="Barrero R.A."/>
            <person name="Guerrero F.D."/>
            <person name="Moolhuijzen P."/>
            <person name="Goolsby J.A."/>
            <person name="Tidwell J."/>
            <person name="Bellgard S.E."/>
            <person name="Bellgard M.I."/>
        </authorList>
    </citation>
    <scope>NUCLEOTIDE SEQUENCE</scope>
    <source>
        <tissue evidence="2">Shoot tissue taken approximately 20 cm above the soil surface</tissue>
    </source>
</reference>
<dbReference type="EMBL" id="GBRH01209385">
    <property type="protein sequence ID" value="JAD88510.1"/>
    <property type="molecule type" value="Transcribed_RNA"/>
</dbReference>
<protein>
    <submittedName>
        <fullName evidence="2">Uncharacterized protein</fullName>
    </submittedName>
</protein>
<accession>A0A0A9DS59</accession>